<feature type="region of interest" description="Disordered" evidence="1">
    <location>
        <begin position="287"/>
        <end position="405"/>
    </location>
</feature>
<dbReference type="OrthoDB" id="10669923at2759"/>
<organism evidence="4">
    <name type="scientific">Thrips palmi</name>
    <name type="common">Melon thrips</name>
    <dbReference type="NCBI Taxonomy" id="161013"/>
    <lineage>
        <taxon>Eukaryota</taxon>
        <taxon>Metazoa</taxon>
        <taxon>Ecdysozoa</taxon>
        <taxon>Arthropoda</taxon>
        <taxon>Hexapoda</taxon>
        <taxon>Insecta</taxon>
        <taxon>Pterygota</taxon>
        <taxon>Neoptera</taxon>
        <taxon>Paraneoptera</taxon>
        <taxon>Thysanoptera</taxon>
        <taxon>Terebrantia</taxon>
        <taxon>Thripoidea</taxon>
        <taxon>Thripidae</taxon>
        <taxon>Thrips</taxon>
    </lineage>
</organism>
<dbReference type="AlphaFoldDB" id="A0A6P8Y7W5"/>
<gene>
    <name evidence="3 4 5" type="primary">LOC117640360</name>
</gene>
<feature type="region of interest" description="Disordered" evidence="1">
    <location>
        <begin position="1"/>
        <end position="25"/>
    </location>
</feature>
<feature type="compositionally biased region" description="Polar residues" evidence="1">
    <location>
        <begin position="315"/>
        <end position="335"/>
    </location>
</feature>
<protein>
    <submittedName>
        <fullName evidence="3 4">Uncharacterized protein LOC117640360</fullName>
    </submittedName>
</protein>
<evidence type="ECO:0000313" key="5">
    <source>
        <dbReference type="RefSeq" id="XP_034232734.1"/>
    </source>
</evidence>
<dbReference type="Proteomes" id="UP000515158">
    <property type="component" value="Unplaced"/>
</dbReference>
<evidence type="ECO:0000313" key="2">
    <source>
        <dbReference type="Proteomes" id="UP000515158"/>
    </source>
</evidence>
<evidence type="ECO:0000313" key="4">
    <source>
        <dbReference type="RefSeq" id="XP_034232725.1"/>
    </source>
</evidence>
<feature type="compositionally biased region" description="Polar residues" evidence="1">
    <location>
        <begin position="749"/>
        <end position="766"/>
    </location>
</feature>
<feature type="region of interest" description="Disordered" evidence="1">
    <location>
        <begin position="740"/>
        <end position="766"/>
    </location>
</feature>
<feature type="region of interest" description="Disordered" evidence="1">
    <location>
        <begin position="76"/>
        <end position="95"/>
    </location>
</feature>
<feature type="compositionally biased region" description="Basic and acidic residues" evidence="1">
    <location>
        <begin position="459"/>
        <end position="472"/>
    </location>
</feature>
<feature type="compositionally biased region" description="Basic and acidic residues" evidence="1">
    <location>
        <begin position="427"/>
        <end position="446"/>
    </location>
</feature>
<keyword evidence="2" id="KW-1185">Reference proteome</keyword>
<feature type="region of interest" description="Disordered" evidence="1">
    <location>
        <begin position="670"/>
        <end position="696"/>
    </location>
</feature>
<dbReference type="KEGG" id="tpal:117640360"/>
<dbReference type="GeneID" id="117640360"/>
<feature type="compositionally biased region" description="Polar residues" evidence="1">
    <location>
        <begin position="572"/>
        <end position="584"/>
    </location>
</feature>
<feature type="compositionally biased region" description="Polar residues" evidence="1">
    <location>
        <begin position="474"/>
        <end position="496"/>
    </location>
</feature>
<feature type="compositionally biased region" description="Basic and acidic residues" evidence="1">
    <location>
        <begin position="301"/>
        <end position="314"/>
    </location>
</feature>
<dbReference type="RefSeq" id="XP_034232717.1">
    <property type="nucleotide sequence ID" value="XM_034376826.1"/>
</dbReference>
<dbReference type="RefSeq" id="XP_034232734.1">
    <property type="nucleotide sequence ID" value="XM_034376843.1"/>
</dbReference>
<feature type="compositionally biased region" description="Basic and acidic residues" evidence="1">
    <location>
        <begin position="348"/>
        <end position="361"/>
    </location>
</feature>
<feature type="region of interest" description="Disordered" evidence="1">
    <location>
        <begin position="989"/>
        <end position="1008"/>
    </location>
</feature>
<dbReference type="RefSeq" id="XP_034232725.1">
    <property type="nucleotide sequence ID" value="XM_034376834.1"/>
</dbReference>
<evidence type="ECO:0000313" key="3">
    <source>
        <dbReference type="RefSeq" id="XP_034232717.1"/>
    </source>
</evidence>
<reference evidence="3 4" key="1">
    <citation type="submission" date="2025-04" db="UniProtKB">
        <authorList>
            <consortium name="RefSeq"/>
        </authorList>
    </citation>
    <scope>IDENTIFICATION</scope>
    <source>
        <tissue evidence="3 4">Total insect</tissue>
    </source>
</reference>
<feature type="compositionally biased region" description="Polar residues" evidence="1">
    <location>
        <begin position="504"/>
        <end position="519"/>
    </location>
</feature>
<accession>A0A6P8Y7W5</accession>
<feature type="region of interest" description="Disordered" evidence="1">
    <location>
        <begin position="427"/>
        <end position="602"/>
    </location>
</feature>
<name>A0A6P8Y7W5_THRPL</name>
<feature type="compositionally biased region" description="Basic and acidic residues" evidence="1">
    <location>
        <begin position="370"/>
        <end position="398"/>
    </location>
</feature>
<feature type="compositionally biased region" description="Polar residues" evidence="1">
    <location>
        <begin position="76"/>
        <end position="85"/>
    </location>
</feature>
<evidence type="ECO:0000256" key="1">
    <source>
        <dbReference type="SAM" id="MobiDB-lite"/>
    </source>
</evidence>
<proteinExistence type="predicted"/>
<sequence>MAATFQKKSGGTKGNGGVSGAIVPPRKQVDNFPLMTYLSQHCSFDDADDDSSLENEEALKVANDKRVDELLSKATSCVKNQSEDGSSSEEAARRSALELLHSMELERNMNETWKISESNPKKKDYRNFLYPLKPTKEDDYFSGVPKVKQARERKRCRSDEVVLLDNGKLVPKNSSLDYYNSKEVPQIPLKFSMPVRKPQRVPSVGLPFTPGPPVSTENNRWMQKSGNELFSNVQSQTLLVNGLGDDDLALAIAESIRTAKEEQQRNVMLETLYQSQNEAANAKLISASSRGNASWAVKPTPTDRNRFMSVDRNRSMSVDSTNQSWDEEMTNLNSKDSTHELNNNSNKDNFKNSERTTKPNEECLNQRPRHREEQKTFKSPPHEECLDQRPRHREEQKTCKSPPPMVADLKISVSHEKKVITLQAPDEKKYGSPMKQCDKKEEKEAKNTMNEEQMSENRVLARERESKQERKIPKTSNVPETFDSPITSSRLPTSKPTALMTAMKNFTQRPANGEGTTHNYVGHKARTTSTSPEVPPLLVVPKGPGPDKELSSNQPANDEEASHNYPVDNESKGASSTEVASLQNHSKKSVQEKEKGKSQQPIAVESLNLSSTAPEIFGNAALPQPQTHSPQSATLSSSISLEELPMASVQAQYHQMLLMQQGLVGTPQLRQNGQNFGGGNVQSSNEKRKPEMGQADQTAASMILNNPPIKTSSLTPTGPGLSDTSSAGLYGLVAGLQNTSPGSLPGLPNAQTPSMPAQTPSMPAQTPTMPDVPNSVFGGIPGLSNSLLGVMPPFSNVLPGSVSGFPNGLTAPGLTNPPSGMPDLNNLPGLINPYAGFMPGLTNPYPGILPGLSMPFSGGMPGLPNLLPGAAPLADSLQGVVPNVPTLPGGIPDSSSFPGIPAVAQHAGYPNGYPGVSVSSLSNLAPSGVSGFQNVLAQEYQMNPLSNMLGLQSNLPGGALTPVSSSLSGIQNCNSFGGLAQAYTAPQPGSAPLMGGRGRGRLAPASPK</sequence>